<organism evidence="1 2">
    <name type="scientific">Nocardia gamkensis</name>
    <dbReference type="NCBI Taxonomy" id="352869"/>
    <lineage>
        <taxon>Bacteria</taxon>
        <taxon>Bacillati</taxon>
        <taxon>Actinomycetota</taxon>
        <taxon>Actinomycetes</taxon>
        <taxon>Mycobacteriales</taxon>
        <taxon>Nocardiaceae</taxon>
        <taxon>Nocardia</taxon>
    </lineage>
</organism>
<proteinExistence type="predicted"/>
<reference evidence="1 2" key="1">
    <citation type="submission" date="2020-04" db="EMBL/GenBank/DDBJ databases">
        <title>MicrobeNet Type strains.</title>
        <authorList>
            <person name="Nicholson A.C."/>
        </authorList>
    </citation>
    <scope>NUCLEOTIDE SEQUENCE [LARGE SCALE GENOMIC DNA]</scope>
    <source>
        <strain evidence="1 2">DSM 44956</strain>
    </source>
</reference>
<protein>
    <submittedName>
        <fullName evidence="1">Uncharacterized protein</fullName>
    </submittedName>
</protein>
<accession>A0A7X6L4Y9</accession>
<evidence type="ECO:0000313" key="1">
    <source>
        <dbReference type="EMBL" id="NKY27754.1"/>
    </source>
</evidence>
<dbReference type="AlphaFoldDB" id="A0A7X6L4Y9"/>
<dbReference type="EMBL" id="JAAXOS010000007">
    <property type="protein sequence ID" value="NKY27754.1"/>
    <property type="molecule type" value="Genomic_DNA"/>
</dbReference>
<sequence length="158" mass="18511">MSGDDNLPRPLTNLVNDAREGRLLVRMDPEQFVYVDRDCEFFKTKIRDIQQMMTDIAQQQTWGLGEQYRSKSGNELVSGKTMVKRYREKARGSQNSVYAVMESHYRVVEDIQDLFRVIRERYSQQDAEWGARYRELEATLPPQAPAPQRIFSVPFAKE</sequence>
<dbReference type="Proteomes" id="UP000540698">
    <property type="component" value="Unassembled WGS sequence"/>
</dbReference>
<keyword evidence="2" id="KW-1185">Reference proteome</keyword>
<name>A0A7X6L4Y9_9NOCA</name>
<gene>
    <name evidence="1" type="ORF">HGB38_16190</name>
</gene>
<evidence type="ECO:0000313" key="2">
    <source>
        <dbReference type="Proteomes" id="UP000540698"/>
    </source>
</evidence>
<comment type="caution">
    <text evidence="1">The sequence shown here is derived from an EMBL/GenBank/DDBJ whole genome shotgun (WGS) entry which is preliminary data.</text>
</comment>